<comment type="caution">
    <text evidence="2">The sequence shown here is derived from an EMBL/GenBank/DDBJ whole genome shotgun (WGS) entry which is preliminary data.</text>
</comment>
<dbReference type="InterPro" id="IPR058422">
    <property type="entry name" value="DUF8109"/>
</dbReference>
<gene>
    <name evidence="2" type="ORF">J2753_000365</name>
</gene>
<name>A0A8T4GUT9_9EURY</name>
<reference evidence="2" key="1">
    <citation type="submission" date="2021-03" db="EMBL/GenBank/DDBJ databases">
        <title>Genomic Encyclopedia of Type Strains, Phase IV (KMG-IV): sequencing the most valuable type-strain genomes for metagenomic binning, comparative biology and taxonomic classification.</title>
        <authorList>
            <person name="Goeker M."/>
        </authorList>
    </citation>
    <scope>NUCLEOTIDE SEQUENCE</scope>
    <source>
        <strain evidence="2">DSM 26232</strain>
    </source>
</reference>
<dbReference type="RefSeq" id="WP_209489884.1">
    <property type="nucleotide sequence ID" value="NZ_JAGGLC010000001.1"/>
</dbReference>
<keyword evidence="1" id="KW-0175">Coiled coil</keyword>
<dbReference type="EMBL" id="JAGGLC010000001">
    <property type="protein sequence ID" value="MBP1985892.1"/>
    <property type="molecule type" value="Genomic_DNA"/>
</dbReference>
<protein>
    <submittedName>
        <fullName evidence="2">Uncharacterized protein</fullName>
    </submittedName>
</protein>
<dbReference type="Proteomes" id="UP000823736">
    <property type="component" value="Unassembled WGS sequence"/>
</dbReference>
<dbReference type="Pfam" id="PF26414">
    <property type="entry name" value="DUF8109"/>
    <property type="match status" value="1"/>
</dbReference>
<sequence>MAEYEVIDREVVDQWGEEEGRAEVQAVHETSSDSYEVRMCYYQDNGRFGQSAPTIKPDVGTAQQAADAIAEMAEKARQARRQARLADIEELVDDVGYERAKELLADEASGEGK</sequence>
<evidence type="ECO:0000313" key="3">
    <source>
        <dbReference type="Proteomes" id="UP000823736"/>
    </source>
</evidence>
<organism evidence="2 3">
    <name type="scientific">Halolamina salifodinae</name>
    <dbReference type="NCBI Taxonomy" id="1202767"/>
    <lineage>
        <taxon>Archaea</taxon>
        <taxon>Methanobacteriati</taxon>
        <taxon>Methanobacteriota</taxon>
        <taxon>Stenosarchaea group</taxon>
        <taxon>Halobacteria</taxon>
        <taxon>Halobacteriales</taxon>
        <taxon>Haloferacaceae</taxon>
    </lineage>
</organism>
<proteinExistence type="predicted"/>
<accession>A0A8T4GUT9</accession>
<feature type="coiled-coil region" evidence="1">
    <location>
        <begin position="62"/>
        <end position="89"/>
    </location>
</feature>
<evidence type="ECO:0000256" key="1">
    <source>
        <dbReference type="SAM" id="Coils"/>
    </source>
</evidence>
<dbReference type="AlphaFoldDB" id="A0A8T4GUT9"/>
<keyword evidence="3" id="KW-1185">Reference proteome</keyword>
<evidence type="ECO:0000313" key="2">
    <source>
        <dbReference type="EMBL" id="MBP1985892.1"/>
    </source>
</evidence>
<dbReference type="OrthoDB" id="233161at2157"/>